<proteinExistence type="predicted"/>
<feature type="transmembrane region" description="Helical" evidence="6">
    <location>
        <begin position="81"/>
        <end position="100"/>
    </location>
</feature>
<comment type="subcellular location">
    <subcellularLocation>
        <location evidence="1">Membrane</location>
        <topology evidence="1">Multi-pass membrane protein</topology>
    </subcellularLocation>
</comment>
<evidence type="ECO:0000256" key="6">
    <source>
        <dbReference type="SAM" id="Phobius"/>
    </source>
</evidence>
<accession>A0A5B9PFS4</accession>
<evidence type="ECO:0000313" key="8">
    <source>
        <dbReference type="Proteomes" id="UP000322214"/>
    </source>
</evidence>
<feature type="transmembrane region" description="Helical" evidence="6">
    <location>
        <begin position="132"/>
        <end position="150"/>
    </location>
</feature>
<dbReference type="InterPro" id="IPR004254">
    <property type="entry name" value="AdipoR/HlyIII-related"/>
</dbReference>
<dbReference type="OrthoDB" id="9813689at2"/>
<evidence type="ECO:0000256" key="1">
    <source>
        <dbReference type="ARBA" id="ARBA00004141"/>
    </source>
</evidence>
<keyword evidence="4 6" id="KW-0472">Membrane</keyword>
<feature type="transmembrane region" description="Helical" evidence="6">
    <location>
        <begin position="156"/>
        <end position="177"/>
    </location>
</feature>
<name>A0A5B9PFS4_9BACT</name>
<evidence type="ECO:0000256" key="4">
    <source>
        <dbReference type="ARBA" id="ARBA00023136"/>
    </source>
</evidence>
<dbReference type="STRING" id="980251.GCA_001642875_02689"/>
<reference evidence="7 8" key="1">
    <citation type="submission" date="2019-08" db="EMBL/GenBank/DDBJ databases">
        <title>Deep-cultivation of Planctomycetes and their phenomic and genomic characterization uncovers novel biology.</title>
        <authorList>
            <person name="Wiegand S."/>
            <person name="Jogler M."/>
            <person name="Boedeker C."/>
            <person name="Pinto D."/>
            <person name="Vollmers J."/>
            <person name="Rivas-Marin E."/>
            <person name="Kohn T."/>
            <person name="Peeters S.H."/>
            <person name="Heuer A."/>
            <person name="Rast P."/>
            <person name="Oberbeckmann S."/>
            <person name="Bunk B."/>
            <person name="Jeske O."/>
            <person name="Meyerdierks A."/>
            <person name="Storesund J.E."/>
            <person name="Kallscheuer N."/>
            <person name="Luecker S."/>
            <person name="Lage O.M."/>
            <person name="Pohl T."/>
            <person name="Merkel B.J."/>
            <person name="Hornburger P."/>
            <person name="Mueller R.-W."/>
            <person name="Bruemmer F."/>
            <person name="Labrenz M."/>
            <person name="Spormann A.M."/>
            <person name="Op den Camp H."/>
            <person name="Overmann J."/>
            <person name="Amann R."/>
            <person name="Jetten M.S.M."/>
            <person name="Mascher T."/>
            <person name="Medema M.H."/>
            <person name="Devos D.P."/>
            <person name="Kaster A.-K."/>
            <person name="Ovreas L."/>
            <person name="Rohde M."/>
            <person name="Galperin M.Y."/>
            <person name="Jogler C."/>
        </authorList>
    </citation>
    <scope>NUCLEOTIDE SEQUENCE [LARGE SCALE GENOMIC DNA]</scope>
    <source>
        <strain evidence="7 8">FC18</strain>
    </source>
</reference>
<feature type="binding site" evidence="5">
    <location>
        <position position="190"/>
    </location>
    <ligand>
        <name>Zn(2+)</name>
        <dbReference type="ChEBI" id="CHEBI:29105"/>
    </ligand>
</feature>
<dbReference type="EMBL" id="CP042912">
    <property type="protein sequence ID" value="QEG23486.1"/>
    <property type="molecule type" value="Genomic_DNA"/>
</dbReference>
<feature type="binding site" evidence="5">
    <location>
        <position position="64"/>
    </location>
    <ligand>
        <name>Zn(2+)</name>
        <dbReference type="ChEBI" id="CHEBI:29105"/>
    </ligand>
</feature>
<dbReference type="AlphaFoldDB" id="A0A5B9PFS4"/>
<evidence type="ECO:0000313" key="7">
    <source>
        <dbReference type="EMBL" id="QEG23486.1"/>
    </source>
</evidence>
<evidence type="ECO:0000256" key="2">
    <source>
        <dbReference type="ARBA" id="ARBA00022692"/>
    </source>
</evidence>
<dbReference type="PANTHER" id="PTHR20855:SF3">
    <property type="entry name" value="LD03007P"/>
    <property type="match status" value="1"/>
</dbReference>
<feature type="transmembrane region" description="Helical" evidence="6">
    <location>
        <begin position="106"/>
        <end position="125"/>
    </location>
</feature>
<keyword evidence="3 6" id="KW-1133">Transmembrane helix</keyword>
<keyword evidence="5" id="KW-0479">Metal-binding</keyword>
<keyword evidence="8" id="KW-1185">Reference proteome</keyword>
<feature type="transmembrane region" description="Helical" evidence="6">
    <location>
        <begin position="189"/>
        <end position="209"/>
    </location>
</feature>
<gene>
    <name evidence="7" type="ORF">MFFC18_33850</name>
</gene>
<dbReference type="Proteomes" id="UP000322214">
    <property type="component" value="Chromosome"/>
</dbReference>
<protein>
    <submittedName>
        <fullName evidence="7">Hemolysin-III related</fullName>
    </submittedName>
</protein>
<dbReference type="KEGG" id="mff:MFFC18_33850"/>
<organism evidence="7 8">
    <name type="scientific">Mariniblastus fucicola</name>
    <dbReference type="NCBI Taxonomy" id="980251"/>
    <lineage>
        <taxon>Bacteria</taxon>
        <taxon>Pseudomonadati</taxon>
        <taxon>Planctomycetota</taxon>
        <taxon>Planctomycetia</taxon>
        <taxon>Pirellulales</taxon>
        <taxon>Pirellulaceae</taxon>
        <taxon>Mariniblastus</taxon>
    </lineage>
</organism>
<dbReference type="Pfam" id="PF03006">
    <property type="entry name" value="HlyIII"/>
    <property type="match status" value="1"/>
</dbReference>
<keyword evidence="5" id="KW-0862">Zinc</keyword>
<dbReference type="GO" id="GO:0046872">
    <property type="term" value="F:metal ion binding"/>
    <property type="evidence" value="ECO:0007669"/>
    <property type="project" value="UniProtKB-KW"/>
</dbReference>
<dbReference type="RefSeq" id="WP_075082030.1">
    <property type="nucleotide sequence ID" value="NZ_CP042912.1"/>
</dbReference>
<dbReference type="PANTHER" id="PTHR20855">
    <property type="entry name" value="ADIPOR/PROGESTIN RECEPTOR-RELATED"/>
    <property type="match status" value="1"/>
</dbReference>
<evidence type="ECO:0000256" key="5">
    <source>
        <dbReference type="PIRSR" id="PIRSR604254-1"/>
    </source>
</evidence>
<dbReference type="GO" id="GO:0016020">
    <property type="term" value="C:membrane"/>
    <property type="evidence" value="ECO:0007669"/>
    <property type="project" value="UniProtKB-SubCell"/>
</dbReference>
<feature type="binding site" evidence="5">
    <location>
        <position position="186"/>
    </location>
    <ligand>
        <name>Zn(2+)</name>
        <dbReference type="ChEBI" id="CHEBI:29105"/>
    </ligand>
</feature>
<feature type="transmembrane region" description="Helical" evidence="6">
    <location>
        <begin position="12"/>
        <end position="34"/>
    </location>
</feature>
<keyword evidence="2 6" id="KW-0812">Transmembrane</keyword>
<sequence>MVRRDAKEEKWNAGTHFFGMILAFAGLVWMGLLVRESWPSVPALACVVYASLLVLMYMMSTLSHSFAEENKLRRFRALDQASIFLLITGTYTPLSVHFWNTFAANSLLLIMWAISISGFVAKVFFSHRVNRVSVIGFVALGWMPIVGLPFHEHWPVQAMLWVLVGGIVYSLGTIFLLNDQKAKWCHPAWHLSVIAASAIHFGAVVKFVAMEL</sequence>
<evidence type="ECO:0000256" key="3">
    <source>
        <dbReference type="ARBA" id="ARBA00022989"/>
    </source>
</evidence>
<feature type="transmembrane region" description="Helical" evidence="6">
    <location>
        <begin position="40"/>
        <end position="60"/>
    </location>
</feature>